<feature type="region of interest" description="Disordered" evidence="1">
    <location>
        <begin position="115"/>
        <end position="601"/>
    </location>
</feature>
<feature type="compositionally biased region" description="Polar residues" evidence="1">
    <location>
        <begin position="121"/>
        <end position="131"/>
    </location>
</feature>
<feature type="compositionally biased region" description="Polar residues" evidence="1">
    <location>
        <begin position="1"/>
        <end position="18"/>
    </location>
</feature>
<evidence type="ECO:0000256" key="1">
    <source>
        <dbReference type="SAM" id="MobiDB-lite"/>
    </source>
</evidence>
<feature type="compositionally biased region" description="Basic residues" evidence="1">
    <location>
        <begin position="417"/>
        <end position="428"/>
    </location>
</feature>
<evidence type="ECO:0000259" key="2">
    <source>
        <dbReference type="Pfam" id="PF21204"/>
    </source>
</evidence>
<dbReference type="Proteomes" id="UP000034164">
    <property type="component" value="Unassembled WGS sequence"/>
</dbReference>
<sequence length="848" mass="93731">MSGELQTSHRTQNTTKPSSRVPAKRSHSDYLKGVNTRFKHLSDNVLPSSPYLLRVPTERPFHLGSRFVSNWAVGDSRPFAPEEEHLQYMTFLPHQGEDTLLVAVGGWSDERGNIMEEDTSKVPSITTSPSVDTPKHRLQRKKISLSDYKKKANEAPKSPPRSATPADRRNGTGRANLDAKPKPSREPASTAKPSVIPSSKRKDTPSAATENRSDNTNGTLQPKNVRDGSSRSVPSSYKPPPSTRESPPPTKKPRLSTTNEPPDNASTKSKNALPVVPALLSPTLPPTSVTPRLPRLLSPTLPPDIEEELANIKDDELSINGTSSSRKIPSSSTLAGSKPERPLPKSNKARPQSSSTSSSSDKGTRVRISSPSASKLQSSSGAKPMPSRDQSSRAVDHKHSHISSKSKGTAEPAKPKLIVKLRYGRANRKRIEALLRFSGKYKITPDHRPSKQRIGLESNQRKNQPLSSSSKSTEIQRAEKRPRHIEDDDSQGSAPKRQRPATIPTADRPRTPVTTAFKSPSIPQQSTTASKGQFLTPNKDSKATTMRRLGSGDGDMKMPTGLDRAMNTSTPGSAEKPTTKHSPLISTDSQQSRTRDAAESRSWLEESQKYFNLGRELKHSSQRHTGQDVDNKLGAAIAVEAILCFILAFILDDRYKTLNRRVGDSSAWLSIVPYWKVVKNITDPYPHLHALCSLLGAVFHEVIHSLDLERLATTAIPSEHSPAPTPGSDGNTITSEESKKQQQHRDFIVLKKRLVDSHRDAKSLWLEGSRILSEEVLTRQYPGTWSKRSINFSERGRERSLVLGEYSGEYFLPLDRTATPLEAIQFGWMFLAEWTEKEGVRWEGRLGL</sequence>
<reference evidence="4" key="1">
    <citation type="journal article" date="2015" name="PLoS Genet.">
        <title>The dynamic genome and transcriptome of the human fungal pathogen Blastomyces and close relative Emmonsia.</title>
        <authorList>
            <person name="Munoz J.F."/>
            <person name="Gauthier G.M."/>
            <person name="Desjardins C.A."/>
            <person name="Gallo J.E."/>
            <person name="Holder J."/>
            <person name="Sullivan T.D."/>
            <person name="Marty A.J."/>
            <person name="Carmen J.C."/>
            <person name="Chen Z."/>
            <person name="Ding L."/>
            <person name="Gujja S."/>
            <person name="Magrini V."/>
            <person name="Misas E."/>
            <person name="Mitreva M."/>
            <person name="Priest M."/>
            <person name="Saif S."/>
            <person name="Whiston E.A."/>
            <person name="Young S."/>
            <person name="Zeng Q."/>
            <person name="Goldman W.E."/>
            <person name="Mardis E.R."/>
            <person name="Taylor J.W."/>
            <person name="McEwen J.G."/>
            <person name="Clay O.K."/>
            <person name="Klein B.S."/>
            <person name="Cuomo C.A."/>
        </authorList>
    </citation>
    <scope>NUCLEOTIDE SEQUENCE [LARGE SCALE GENOMIC DNA]</scope>
    <source>
        <strain evidence="4">UAMH 3008</strain>
    </source>
</reference>
<feature type="compositionally biased region" description="Polar residues" evidence="1">
    <location>
        <begin position="206"/>
        <end position="222"/>
    </location>
</feature>
<accession>A0A0G2HQ28</accession>
<dbReference type="AlphaFoldDB" id="A0A0G2HQ28"/>
<feature type="domain" description="Ell binding protein Ebp1 C-terminal" evidence="2">
    <location>
        <begin position="576"/>
        <end position="787"/>
    </location>
</feature>
<feature type="compositionally biased region" description="Polar residues" evidence="1">
    <location>
        <begin position="255"/>
        <end position="270"/>
    </location>
</feature>
<dbReference type="VEuPathDB" id="FungiDB:EMCG_05449"/>
<feature type="region of interest" description="Disordered" evidence="1">
    <location>
        <begin position="1"/>
        <end position="28"/>
    </location>
</feature>
<dbReference type="Pfam" id="PF21204">
    <property type="entry name" value="Ebp1_C"/>
    <property type="match status" value="1"/>
</dbReference>
<organism evidence="3 4">
    <name type="scientific">[Emmonsia] crescens</name>
    <dbReference type="NCBI Taxonomy" id="73230"/>
    <lineage>
        <taxon>Eukaryota</taxon>
        <taxon>Fungi</taxon>
        <taxon>Dikarya</taxon>
        <taxon>Ascomycota</taxon>
        <taxon>Pezizomycotina</taxon>
        <taxon>Eurotiomycetes</taxon>
        <taxon>Eurotiomycetidae</taxon>
        <taxon>Onygenales</taxon>
        <taxon>Ajellomycetaceae</taxon>
        <taxon>Emergomyces</taxon>
    </lineage>
</organism>
<feature type="compositionally biased region" description="Low complexity" evidence="1">
    <location>
        <begin position="323"/>
        <end position="332"/>
    </location>
</feature>
<feature type="compositionally biased region" description="Low complexity" evidence="1">
    <location>
        <begin position="369"/>
        <end position="380"/>
    </location>
</feature>
<feature type="compositionally biased region" description="Pro residues" evidence="1">
    <location>
        <begin position="237"/>
        <end position="250"/>
    </location>
</feature>
<name>A0A0G2HQ28_9EURO</name>
<proteinExistence type="predicted"/>
<feature type="compositionally biased region" description="Low complexity" evidence="1">
    <location>
        <begin position="272"/>
        <end position="299"/>
    </location>
</feature>
<dbReference type="OrthoDB" id="284473at2759"/>
<feature type="compositionally biased region" description="Polar residues" evidence="1">
    <location>
        <begin position="512"/>
        <end position="538"/>
    </location>
</feature>
<gene>
    <name evidence="3" type="ORF">EMCG_05449</name>
</gene>
<feature type="compositionally biased region" description="Polar residues" evidence="1">
    <location>
        <begin position="457"/>
        <end position="473"/>
    </location>
</feature>
<comment type="caution">
    <text evidence="3">The sequence shown here is derived from an EMBL/GenBank/DDBJ whole genome shotgun (WGS) entry which is preliminary data.</text>
</comment>
<evidence type="ECO:0000313" key="3">
    <source>
        <dbReference type="EMBL" id="KKZ59201.1"/>
    </source>
</evidence>
<protein>
    <recommendedName>
        <fullName evidence="2">Ell binding protein Ebp1 C-terminal domain-containing protein</fullName>
    </recommendedName>
</protein>
<dbReference type="InterPro" id="IPR049403">
    <property type="entry name" value="Ebp1_C"/>
</dbReference>
<feature type="compositionally biased region" description="Polar residues" evidence="1">
    <location>
        <begin position="580"/>
        <end position="592"/>
    </location>
</feature>
<feature type="region of interest" description="Disordered" evidence="1">
    <location>
        <begin position="715"/>
        <end position="743"/>
    </location>
</feature>
<evidence type="ECO:0000313" key="4">
    <source>
        <dbReference type="Proteomes" id="UP000034164"/>
    </source>
</evidence>
<dbReference type="EMBL" id="LCZI01001683">
    <property type="protein sequence ID" value="KKZ59201.1"/>
    <property type="molecule type" value="Genomic_DNA"/>
</dbReference>